<name>A0A0M3KEG1_ANISI</name>
<dbReference type="AlphaFoldDB" id="A0A0M3KEG1"/>
<reference evidence="1" key="1">
    <citation type="submission" date="2017-02" db="UniProtKB">
        <authorList>
            <consortium name="WormBaseParasite"/>
        </authorList>
    </citation>
    <scope>IDENTIFICATION</scope>
</reference>
<evidence type="ECO:0000313" key="1">
    <source>
        <dbReference type="WBParaSite" id="ASIM_0001936801-mRNA-1"/>
    </source>
</evidence>
<protein>
    <submittedName>
        <fullName evidence="1">Transcriptional regulator</fullName>
    </submittedName>
</protein>
<sequence>LSEMLSAPLLGCALRKDIADFSDISREWLLDVVNGGFGGFVEVEGISEDSPETERGEDV</sequence>
<organism evidence="1">
    <name type="scientific">Anisakis simplex</name>
    <name type="common">Herring worm</name>
    <dbReference type="NCBI Taxonomy" id="6269"/>
    <lineage>
        <taxon>Eukaryota</taxon>
        <taxon>Metazoa</taxon>
        <taxon>Ecdysozoa</taxon>
        <taxon>Nematoda</taxon>
        <taxon>Chromadorea</taxon>
        <taxon>Rhabditida</taxon>
        <taxon>Spirurina</taxon>
        <taxon>Ascaridomorpha</taxon>
        <taxon>Ascaridoidea</taxon>
        <taxon>Anisakidae</taxon>
        <taxon>Anisakis</taxon>
        <taxon>Anisakis simplex complex</taxon>
    </lineage>
</organism>
<proteinExistence type="predicted"/>
<dbReference type="WBParaSite" id="ASIM_0001936801-mRNA-1">
    <property type="protein sequence ID" value="ASIM_0001936801-mRNA-1"/>
    <property type="gene ID" value="ASIM_0001936801"/>
</dbReference>
<accession>A0A0M3KEG1</accession>